<feature type="transmembrane region" description="Helical" evidence="9">
    <location>
        <begin position="86"/>
        <end position="107"/>
    </location>
</feature>
<evidence type="ECO:0000256" key="1">
    <source>
        <dbReference type="ARBA" id="ARBA00007039"/>
    </source>
</evidence>
<evidence type="ECO:0000256" key="2">
    <source>
        <dbReference type="ARBA" id="ARBA00022640"/>
    </source>
</evidence>
<keyword evidence="5" id="KW-0720">Serine protease</keyword>
<keyword evidence="2 10" id="KW-0934">Plastid</keyword>
<dbReference type="CDD" id="cd07017">
    <property type="entry name" value="S14_ClpP_2"/>
    <property type="match status" value="1"/>
</dbReference>
<organism evidence="10">
    <name type="scientific">Alniphyllum eberhardtii</name>
    <dbReference type="NCBI Taxonomy" id="1897053"/>
    <lineage>
        <taxon>Eukaryota</taxon>
        <taxon>Viridiplantae</taxon>
        <taxon>Streptophyta</taxon>
        <taxon>Embryophyta</taxon>
        <taxon>Tracheophyta</taxon>
        <taxon>Spermatophyta</taxon>
        <taxon>Magnoliopsida</taxon>
        <taxon>eudicotyledons</taxon>
        <taxon>Gunneridae</taxon>
        <taxon>Pentapetalae</taxon>
        <taxon>asterids</taxon>
        <taxon>Ericales</taxon>
        <taxon>Styracaceae</taxon>
        <taxon>Alniphyllum</taxon>
    </lineage>
</organism>
<comment type="similarity">
    <text evidence="1 8">Belongs to the peptidase S14 family.</text>
</comment>
<sequence>MPVGVPKVSFRIPGDEEESWVDLNRLYRQRGLFLFNDLDSEMSNQLVGLIVFLSIEDSTKDLYLFISSPGGGIIPGVALYDIMQIVLPYVHTIGLGVVASMASFVLVGGEVTNRIALPNARVMIHQPAGIFPEDPAEDYSSETMEVLRMRFRVTATYAQRTGKPFWIVAVDMERDTFMSALEANIYGIVDSVGI</sequence>
<dbReference type="GO" id="GO:0006515">
    <property type="term" value="P:protein quality control for misfolded or incompletely synthesized proteins"/>
    <property type="evidence" value="ECO:0007669"/>
    <property type="project" value="TreeGrafter"/>
</dbReference>
<keyword evidence="3 10" id="KW-0645">Protease</keyword>
<dbReference type="GO" id="GO:0009532">
    <property type="term" value="C:plastid stroma"/>
    <property type="evidence" value="ECO:0007669"/>
    <property type="project" value="UniProtKB-ARBA"/>
</dbReference>
<dbReference type="Pfam" id="PF00574">
    <property type="entry name" value="CLP_protease"/>
    <property type="match status" value="1"/>
</dbReference>
<dbReference type="PROSITE" id="PS00382">
    <property type="entry name" value="CLP_PROTEASE_HIS"/>
    <property type="match status" value="1"/>
</dbReference>
<dbReference type="RefSeq" id="YP_009320019.1">
    <property type="nucleotide sequence ID" value="NC_031892.1"/>
</dbReference>
<dbReference type="GO" id="GO:0004252">
    <property type="term" value="F:serine-type endopeptidase activity"/>
    <property type="evidence" value="ECO:0007669"/>
    <property type="project" value="UniProtKB-EC"/>
</dbReference>
<evidence type="ECO:0000313" key="10">
    <source>
        <dbReference type="EMBL" id="APA19143.1"/>
    </source>
</evidence>
<dbReference type="PRINTS" id="PR00127">
    <property type="entry name" value="CLPPROTEASEP"/>
</dbReference>
<dbReference type="SUPFAM" id="SSF52096">
    <property type="entry name" value="ClpP/crotonase"/>
    <property type="match status" value="1"/>
</dbReference>
<dbReference type="InterPro" id="IPR001907">
    <property type="entry name" value="ClpP"/>
</dbReference>
<keyword evidence="9" id="KW-0812">Transmembrane</keyword>
<geneLocation type="plastid" evidence="10"/>
<evidence type="ECO:0000256" key="6">
    <source>
        <dbReference type="ARBA" id="ARBA00034021"/>
    </source>
</evidence>
<keyword evidence="9" id="KW-0472">Membrane</keyword>
<gene>
    <name evidence="10" type="primary">clpP</name>
</gene>
<dbReference type="PANTHER" id="PTHR10381:SF15">
    <property type="entry name" value="CHLOROPLASTIC ATP-DEPENDENT CLP PROTEASE PROTEOLYTIC SUBUNIT 1"/>
    <property type="match status" value="1"/>
</dbReference>
<dbReference type="GO" id="GO:0009368">
    <property type="term" value="C:endopeptidase Clp complex"/>
    <property type="evidence" value="ECO:0007669"/>
    <property type="project" value="TreeGrafter"/>
</dbReference>
<accession>A0A1I9VY70</accession>
<evidence type="ECO:0000256" key="4">
    <source>
        <dbReference type="ARBA" id="ARBA00022801"/>
    </source>
</evidence>
<proteinExistence type="inferred from homology"/>
<evidence type="ECO:0000256" key="9">
    <source>
        <dbReference type="SAM" id="Phobius"/>
    </source>
</evidence>
<dbReference type="GeneID" id="30220169"/>
<dbReference type="Gene3D" id="3.90.226.10">
    <property type="entry name" value="2-enoyl-CoA Hydratase, Chain A, domain 1"/>
    <property type="match status" value="1"/>
</dbReference>
<dbReference type="GO" id="GO:0051117">
    <property type="term" value="F:ATPase binding"/>
    <property type="evidence" value="ECO:0007669"/>
    <property type="project" value="TreeGrafter"/>
</dbReference>
<keyword evidence="4" id="KW-0378">Hydrolase</keyword>
<dbReference type="EMBL" id="KX765434">
    <property type="protein sequence ID" value="APA19143.1"/>
    <property type="molecule type" value="Genomic_DNA"/>
</dbReference>
<dbReference type="GO" id="GO:0004176">
    <property type="term" value="F:ATP-dependent peptidase activity"/>
    <property type="evidence" value="ECO:0007669"/>
    <property type="project" value="InterPro"/>
</dbReference>
<comment type="catalytic activity">
    <reaction evidence="6 7">
        <text>Hydrolysis of proteins to small peptides in the presence of ATP and magnesium. alpha-casein is the usual test substrate. In the absence of ATP, only oligopeptides shorter than five residues are hydrolyzed (such as succinyl-Leu-Tyr-|-NHMec, and Leu-Tyr-Leu-|-Tyr-Trp, in which cleavage of the -Tyr-|-Leu- and -Tyr-|-Trp bonds also occurs).</text>
        <dbReference type="EC" id="3.4.21.92"/>
    </reaction>
</comment>
<protein>
    <recommendedName>
        <fullName evidence="8">ATP-dependent Clp protease proteolytic subunit</fullName>
    </recommendedName>
</protein>
<dbReference type="InterPro" id="IPR023562">
    <property type="entry name" value="ClpP/TepA"/>
</dbReference>
<reference evidence="10" key="1">
    <citation type="journal article" date="2016" name="Plant Syst. Evol.">
        <title>The first complete plastome sequence of the basal asterid family Styracaceae (Ericales) reveals a large inversion.</title>
        <authorList>
            <person name="Yan M."/>
            <person name="Moore M.J."/>
            <person name="Meng A."/>
            <person name="Yao X."/>
            <person name="Wang H."/>
        </authorList>
    </citation>
    <scope>NUCLEOTIDE SEQUENCE</scope>
</reference>
<evidence type="ECO:0000256" key="7">
    <source>
        <dbReference type="PROSITE-ProRule" id="PRU10086"/>
    </source>
</evidence>
<feature type="active site" evidence="7">
    <location>
        <position position="125"/>
    </location>
</feature>
<evidence type="ECO:0000256" key="5">
    <source>
        <dbReference type="ARBA" id="ARBA00022825"/>
    </source>
</evidence>
<dbReference type="InterPro" id="IPR033135">
    <property type="entry name" value="ClpP_His_AS"/>
</dbReference>
<dbReference type="AlphaFoldDB" id="A0A1I9VY70"/>
<keyword evidence="9" id="KW-1133">Transmembrane helix</keyword>
<dbReference type="PANTHER" id="PTHR10381">
    <property type="entry name" value="ATP-DEPENDENT CLP PROTEASE PROTEOLYTIC SUBUNIT"/>
    <property type="match status" value="1"/>
</dbReference>
<evidence type="ECO:0000256" key="3">
    <source>
        <dbReference type="ARBA" id="ARBA00022670"/>
    </source>
</evidence>
<evidence type="ECO:0000256" key="8">
    <source>
        <dbReference type="RuleBase" id="RU003567"/>
    </source>
</evidence>
<name>A0A1I9VY70_9ERIC</name>
<dbReference type="InterPro" id="IPR029045">
    <property type="entry name" value="ClpP/crotonase-like_dom_sf"/>
</dbReference>